<dbReference type="GO" id="GO:0010090">
    <property type="term" value="P:trichome morphogenesis"/>
    <property type="evidence" value="ECO:0007669"/>
    <property type="project" value="InterPro"/>
</dbReference>
<dbReference type="GO" id="GO:0000976">
    <property type="term" value="F:transcription cis-regulatory region binding"/>
    <property type="evidence" value="ECO:0007669"/>
    <property type="project" value="TreeGrafter"/>
</dbReference>
<accession>A0A6L2LU99</accession>
<comment type="caution">
    <text evidence="4">The sequence shown here is derived from an EMBL/GenBank/DDBJ whole genome shotgun (WGS) entry which is preliminary data.</text>
</comment>
<evidence type="ECO:0000256" key="2">
    <source>
        <dbReference type="SAM" id="MobiDB-lite"/>
    </source>
</evidence>
<protein>
    <submittedName>
        <fullName evidence="4">Zinc finger protein 5-like</fullName>
    </submittedName>
</protein>
<keyword evidence="1" id="KW-0479">Metal-binding</keyword>
<dbReference type="GO" id="GO:0005634">
    <property type="term" value="C:nucleus"/>
    <property type="evidence" value="ECO:0007669"/>
    <property type="project" value="TreeGrafter"/>
</dbReference>
<sequence length="211" mass="24485">MGKVASNFLSLTWERNQLDSQYSSITTDKKIRLFGFELDPQKDGSSLNQQLGLGGEREESVHSLSTTLSSEKEKSPMVDSNDLKKFECQYCFKRFVNSQALGGHQNAHKRERMKKKKLLLLARQATIDYYLQPYDQIINNHGTNINFHGYYPDELNEHDITFGWYDEDLLSFRDTNNSPYKHVRKSRRMPSSSSSDDLKQTYKDLDLQLAL</sequence>
<dbReference type="PANTHER" id="PTHR46353:SF5">
    <property type="entry name" value="ZINC FINGER PROTEIN 5"/>
    <property type="match status" value="1"/>
</dbReference>
<dbReference type="GO" id="GO:0003700">
    <property type="term" value="F:DNA-binding transcription factor activity"/>
    <property type="evidence" value="ECO:0007669"/>
    <property type="project" value="TreeGrafter"/>
</dbReference>
<evidence type="ECO:0000256" key="1">
    <source>
        <dbReference type="PROSITE-ProRule" id="PRU00042"/>
    </source>
</evidence>
<keyword evidence="1" id="KW-0863">Zinc-finger</keyword>
<dbReference type="GO" id="GO:0009740">
    <property type="term" value="P:gibberellic acid mediated signaling pathway"/>
    <property type="evidence" value="ECO:0007669"/>
    <property type="project" value="TreeGrafter"/>
</dbReference>
<dbReference type="Gene3D" id="3.30.160.60">
    <property type="entry name" value="Classic Zinc Finger"/>
    <property type="match status" value="1"/>
</dbReference>
<dbReference type="GO" id="GO:0009736">
    <property type="term" value="P:cytokinin-activated signaling pathway"/>
    <property type="evidence" value="ECO:0007669"/>
    <property type="project" value="TreeGrafter"/>
</dbReference>
<dbReference type="EMBL" id="BKCJ010005037">
    <property type="protein sequence ID" value="GEU64527.1"/>
    <property type="molecule type" value="Genomic_DNA"/>
</dbReference>
<dbReference type="PANTHER" id="PTHR46353">
    <property type="entry name" value="ZINC FINGER PROTEIN 5"/>
    <property type="match status" value="1"/>
</dbReference>
<name>A0A6L2LU99_TANCI</name>
<gene>
    <name evidence="4" type="ORF">Tci_036505</name>
</gene>
<dbReference type="PROSITE" id="PS50157">
    <property type="entry name" value="ZINC_FINGER_C2H2_2"/>
    <property type="match status" value="1"/>
</dbReference>
<evidence type="ECO:0000313" key="4">
    <source>
        <dbReference type="EMBL" id="GEU64527.1"/>
    </source>
</evidence>
<proteinExistence type="predicted"/>
<dbReference type="InterPro" id="IPR013087">
    <property type="entry name" value="Znf_C2H2_type"/>
</dbReference>
<feature type="domain" description="C2H2-type" evidence="3">
    <location>
        <begin position="86"/>
        <end position="113"/>
    </location>
</feature>
<keyword evidence="1" id="KW-0862">Zinc</keyword>
<reference evidence="4" key="1">
    <citation type="journal article" date="2019" name="Sci. Rep.">
        <title>Draft genome of Tanacetum cinerariifolium, the natural source of mosquito coil.</title>
        <authorList>
            <person name="Yamashiro T."/>
            <person name="Shiraishi A."/>
            <person name="Satake H."/>
            <person name="Nakayama K."/>
        </authorList>
    </citation>
    <scope>NUCLEOTIDE SEQUENCE</scope>
</reference>
<dbReference type="GO" id="GO:0008270">
    <property type="term" value="F:zinc ion binding"/>
    <property type="evidence" value="ECO:0007669"/>
    <property type="project" value="UniProtKB-KW"/>
</dbReference>
<feature type="region of interest" description="Disordered" evidence="2">
    <location>
        <begin position="44"/>
        <end position="76"/>
    </location>
</feature>
<evidence type="ECO:0000259" key="3">
    <source>
        <dbReference type="PROSITE" id="PS50157"/>
    </source>
</evidence>
<dbReference type="InterPro" id="IPR044299">
    <property type="entry name" value="GIS3/ZFP5/ZFP6"/>
</dbReference>
<organism evidence="4">
    <name type="scientific">Tanacetum cinerariifolium</name>
    <name type="common">Dalmatian daisy</name>
    <name type="synonym">Chrysanthemum cinerariifolium</name>
    <dbReference type="NCBI Taxonomy" id="118510"/>
    <lineage>
        <taxon>Eukaryota</taxon>
        <taxon>Viridiplantae</taxon>
        <taxon>Streptophyta</taxon>
        <taxon>Embryophyta</taxon>
        <taxon>Tracheophyta</taxon>
        <taxon>Spermatophyta</taxon>
        <taxon>Magnoliopsida</taxon>
        <taxon>eudicotyledons</taxon>
        <taxon>Gunneridae</taxon>
        <taxon>Pentapetalae</taxon>
        <taxon>asterids</taxon>
        <taxon>campanulids</taxon>
        <taxon>Asterales</taxon>
        <taxon>Asteraceae</taxon>
        <taxon>Asteroideae</taxon>
        <taxon>Anthemideae</taxon>
        <taxon>Anthemidinae</taxon>
        <taxon>Tanacetum</taxon>
    </lineage>
</organism>
<dbReference type="SUPFAM" id="SSF57667">
    <property type="entry name" value="beta-beta-alpha zinc fingers"/>
    <property type="match status" value="1"/>
</dbReference>
<feature type="region of interest" description="Disordered" evidence="2">
    <location>
        <begin position="180"/>
        <end position="199"/>
    </location>
</feature>
<dbReference type="InterPro" id="IPR036236">
    <property type="entry name" value="Znf_C2H2_sf"/>
</dbReference>
<dbReference type="AlphaFoldDB" id="A0A6L2LU99"/>
<dbReference type="PROSITE" id="PS00028">
    <property type="entry name" value="ZINC_FINGER_C2H2_1"/>
    <property type="match status" value="1"/>
</dbReference>